<dbReference type="PANTHER" id="PTHR37425">
    <property type="match status" value="1"/>
</dbReference>
<reference evidence="13" key="1">
    <citation type="submission" date="2016-04" db="EMBL/GenBank/DDBJ databases">
        <authorList>
            <person name="Tagini F."/>
        </authorList>
    </citation>
    <scope>NUCLEOTIDE SEQUENCE [LARGE SCALE GENOMIC DNA]</scope>
    <source>
        <strain evidence="13">CHUV0807</strain>
    </source>
</reference>
<evidence type="ECO:0000256" key="8">
    <source>
        <dbReference type="ARBA" id="ARBA00023049"/>
    </source>
</evidence>
<evidence type="ECO:0000256" key="2">
    <source>
        <dbReference type="ARBA" id="ARBA00004776"/>
    </source>
</evidence>
<evidence type="ECO:0000256" key="3">
    <source>
        <dbReference type="ARBA" id="ARBA00022670"/>
    </source>
</evidence>
<evidence type="ECO:0000256" key="11">
    <source>
        <dbReference type="ARBA" id="ARBA00093666"/>
    </source>
</evidence>
<evidence type="ECO:0000256" key="1">
    <source>
        <dbReference type="ARBA" id="ARBA00001947"/>
    </source>
</evidence>
<comment type="cofactor">
    <cofactor evidence="1">
        <name>Zn(2+)</name>
        <dbReference type="ChEBI" id="CHEBI:29105"/>
    </cofactor>
</comment>
<dbReference type="PANTHER" id="PTHR37425:SF1">
    <property type="entry name" value="OUTER MEMBRANE PROTEIN"/>
    <property type="match status" value="1"/>
</dbReference>
<dbReference type="SUPFAM" id="SSF55166">
    <property type="entry name" value="Hedgehog/DD-peptidase"/>
    <property type="match status" value="1"/>
</dbReference>
<keyword evidence="3" id="KW-0645">Protease</keyword>
<keyword evidence="7" id="KW-0862">Zinc</keyword>
<evidence type="ECO:0000256" key="10">
    <source>
        <dbReference type="ARBA" id="ARBA00093448"/>
    </source>
</evidence>
<sequence length="224" mass="25470">MQLFYISPPKHETLVSNMFFKKPDTERAVTFADFEHGVDCPCCARNSRRTFIKTAAIVTAGLLAPADWVRAATGRERMIKMFNPHTGESIRAVFWTPEYGYIQPAMDEISRFFRDFRQNQIVSVDIDLLNILHYMQSNVGNSSTIELHSGYRSPATNSMLARRSKNVGKQSYHMKAQAADISIQGYTSRQLRAMAQRLNAGGIGIYRGSNFIHVDSGPIRTWYY</sequence>
<dbReference type="GO" id="GO:0008237">
    <property type="term" value="F:metallopeptidase activity"/>
    <property type="evidence" value="ECO:0007669"/>
    <property type="project" value="UniProtKB-KW"/>
</dbReference>
<gene>
    <name evidence="12" type="ORF">CHUV0807_1113</name>
</gene>
<dbReference type="GO" id="GO:0071555">
    <property type="term" value="P:cell wall organization"/>
    <property type="evidence" value="ECO:0007669"/>
    <property type="project" value="UniProtKB-KW"/>
</dbReference>
<comment type="pathway">
    <text evidence="2">Cell wall biogenesis; cell wall polysaccharide biosynthesis.</text>
</comment>
<organism evidence="12 13">
    <name type="scientific">Cardiobacterium hominis</name>
    <dbReference type="NCBI Taxonomy" id="2718"/>
    <lineage>
        <taxon>Bacteria</taxon>
        <taxon>Pseudomonadati</taxon>
        <taxon>Pseudomonadota</taxon>
        <taxon>Gammaproteobacteria</taxon>
        <taxon>Cardiobacteriales</taxon>
        <taxon>Cardiobacteriaceae</taxon>
        <taxon>Cardiobacterium</taxon>
    </lineage>
</organism>
<protein>
    <recommendedName>
        <fullName evidence="11">Murein endopeptidase K</fullName>
    </recommendedName>
</protein>
<evidence type="ECO:0000256" key="9">
    <source>
        <dbReference type="ARBA" id="ARBA00023316"/>
    </source>
</evidence>
<keyword evidence="6" id="KW-0378">Hydrolase</keyword>
<dbReference type="Gene3D" id="3.30.1380.10">
    <property type="match status" value="1"/>
</dbReference>
<comment type="similarity">
    <text evidence="10">Belongs to the peptidase M15 family.</text>
</comment>
<evidence type="ECO:0000313" key="13">
    <source>
        <dbReference type="Proteomes" id="UP000190837"/>
    </source>
</evidence>
<accession>A0A1C3H430</accession>
<keyword evidence="5" id="KW-0732">Signal</keyword>
<evidence type="ECO:0000256" key="5">
    <source>
        <dbReference type="ARBA" id="ARBA00022729"/>
    </source>
</evidence>
<dbReference type="EMBL" id="FKLO01000042">
    <property type="protein sequence ID" value="SAM63387.1"/>
    <property type="molecule type" value="Genomic_DNA"/>
</dbReference>
<dbReference type="AlphaFoldDB" id="A0A1C3H430"/>
<evidence type="ECO:0000256" key="6">
    <source>
        <dbReference type="ARBA" id="ARBA00022801"/>
    </source>
</evidence>
<dbReference type="Proteomes" id="UP000190837">
    <property type="component" value="Unassembled WGS sequence"/>
</dbReference>
<evidence type="ECO:0000256" key="7">
    <source>
        <dbReference type="ARBA" id="ARBA00022833"/>
    </source>
</evidence>
<keyword evidence="4" id="KW-0479">Metal-binding</keyword>
<evidence type="ECO:0000313" key="12">
    <source>
        <dbReference type="EMBL" id="SAM63387.1"/>
    </source>
</evidence>
<evidence type="ECO:0000256" key="4">
    <source>
        <dbReference type="ARBA" id="ARBA00022723"/>
    </source>
</evidence>
<name>A0A1C3H430_9GAMM</name>
<keyword evidence="8" id="KW-0482">Metalloprotease</keyword>
<dbReference type="GO" id="GO:0046872">
    <property type="term" value="F:metal ion binding"/>
    <property type="evidence" value="ECO:0007669"/>
    <property type="project" value="UniProtKB-KW"/>
</dbReference>
<dbReference type="GO" id="GO:0006508">
    <property type="term" value="P:proteolysis"/>
    <property type="evidence" value="ECO:0007669"/>
    <property type="project" value="UniProtKB-KW"/>
</dbReference>
<dbReference type="InterPro" id="IPR009045">
    <property type="entry name" value="Zn_M74/Hedgehog-like"/>
</dbReference>
<keyword evidence="9" id="KW-0961">Cell wall biogenesis/degradation</keyword>
<dbReference type="InterPro" id="IPR010275">
    <property type="entry name" value="MepK"/>
</dbReference>
<dbReference type="Pfam" id="PF05951">
    <property type="entry name" value="Peptidase_M15_2"/>
    <property type="match status" value="1"/>
</dbReference>
<proteinExistence type="inferred from homology"/>